<gene>
    <name evidence="1" type="ORF">Fot_02163</name>
</gene>
<proteinExistence type="predicted"/>
<accession>A0ABD1X622</accession>
<protein>
    <submittedName>
        <fullName evidence="1">Uncharacterized protein</fullName>
    </submittedName>
</protein>
<reference evidence="2" key="1">
    <citation type="submission" date="2024-07" db="EMBL/GenBank/DDBJ databases">
        <title>Two chromosome-level genome assemblies of Korean endemic species Abeliophyllum distichum and Forsythia ovata (Oleaceae).</title>
        <authorList>
            <person name="Jang H."/>
        </authorList>
    </citation>
    <scope>NUCLEOTIDE SEQUENCE [LARGE SCALE GENOMIC DNA]</scope>
</reference>
<comment type="caution">
    <text evidence="1">The sequence shown here is derived from an EMBL/GenBank/DDBJ whole genome shotgun (WGS) entry which is preliminary data.</text>
</comment>
<evidence type="ECO:0000313" key="2">
    <source>
        <dbReference type="Proteomes" id="UP001604277"/>
    </source>
</evidence>
<organism evidence="1 2">
    <name type="scientific">Forsythia ovata</name>
    <dbReference type="NCBI Taxonomy" id="205694"/>
    <lineage>
        <taxon>Eukaryota</taxon>
        <taxon>Viridiplantae</taxon>
        <taxon>Streptophyta</taxon>
        <taxon>Embryophyta</taxon>
        <taxon>Tracheophyta</taxon>
        <taxon>Spermatophyta</taxon>
        <taxon>Magnoliopsida</taxon>
        <taxon>eudicotyledons</taxon>
        <taxon>Gunneridae</taxon>
        <taxon>Pentapetalae</taxon>
        <taxon>asterids</taxon>
        <taxon>lamiids</taxon>
        <taxon>Lamiales</taxon>
        <taxon>Oleaceae</taxon>
        <taxon>Forsythieae</taxon>
        <taxon>Forsythia</taxon>
    </lineage>
</organism>
<dbReference type="Proteomes" id="UP001604277">
    <property type="component" value="Unassembled WGS sequence"/>
</dbReference>
<dbReference type="AlphaFoldDB" id="A0ABD1X622"/>
<name>A0ABD1X622_9LAMI</name>
<sequence>MDVFKGRKWREERLSDLLSYSTLIWWARFSCPKGQAIMSPYEKSLFFLPFRKLHYRRVNIPFLRGLRSRRRFPLLLIITSIQMVGEGDFPSNGAKWHKEENCGAAEKLSCLEKLYWHYYLAEGVSYVVGHDNESRLVTKIDKVDVNKIEVRVKVEKSVCSSHFALKSEIGTRKEQ</sequence>
<keyword evidence="2" id="KW-1185">Reference proteome</keyword>
<dbReference type="EMBL" id="JBFOLJ010000001">
    <property type="protein sequence ID" value="KAL2557424.1"/>
    <property type="molecule type" value="Genomic_DNA"/>
</dbReference>
<evidence type="ECO:0000313" key="1">
    <source>
        <dbReference type="EMBL" id="KAL2557424.1"/>
    </source>
</evidence>